<feature type="transmembrane region" description="Helical" evidence="3">
    <location>
        <begin position="13"/>
        <end position="31"/>
    </location>
</feature>
<dbReference type="GO" id="GO:0004252">
    <property type="term" value="F:serine-type endopeptidase activity"/>
    <property type="evidence" value="ECO:0007669"/>
    <property type="project" value="InterPro"/>
</dbReference>
<protein>
    <recommendedName>
        <fullName evidence="2 3">Signal peptidase I</fullName>
        <ecNumber evidence="3">3.4.21.89</ecNumber>
    </recommendedName>
</protein>
<dbReference type="GO" id="GO:0006465">
    <property type="term" value="P:signal peptide processing"/>
    <property type="evidence" value="ECO:0007669"/>
    <property type="project" value="InterPro"/>
</dbReference>
<evidence type="ECO:0000313" key="5">
    <source>
        <dbReference type="EMBL" id="TGL59704.1"/>
    </source>
</evidence>
<keyword evidence="3 5" id="KW-0378">Hydrolase</keyword>
<dbReference type="InterPro" id="IPR000223">
    <property type="entry name" value="Pept_S26A_signal_pept_1"/>
</dbReference>
<dbReference type="GO" id="GO:0009003">
    <property type="term" value="F:signal peptidase activity"/>
    <property type="evidence" value="ECO:0007669"/>
    <property type="project" value="UniProtKB-EC"/>
</dbReference>
<dbReference type="PRINTS" id="PR00727">
    <property type="entry name" value="LEADERPTASE"/>
</dbReference>
<organism evidence="5 6">
    <name type="scientific">Leptospira ognonensis</name>
    <dbReference type="NCBI Taxonomy" id="2484945"/>
    <lineage>
        <taxon>Bacteria</taxon>
        <taxon>Pseudomonadati</taxon>
        <taxon>Spirochaetota</taxon>
        <taxon>Spirochaetia</taxon>
        <taxon>Leptospirales</taxon>
        <taxon>Leptospiraceae</taxon>
        <taxon>Leptospira</taxon>
    </lineage>
</organism>
<accession>A0A4R9K491</accession>
<dbReference type="Pfam" id="PF10502">
    <property type="entry name" value="Peptidase_S26"/>
    <property type="match status" value="1"/>
</dbReference>
<dbReference type="AlphaFoldDB" id="A0A4R9K491"/>
<feature type="domain" description="Peptidase S26" evidence="4">
    <location>
        <begin position="20"/>
        <end position="175"/>
    </location>
</feature>
<keyword evidence="3" id="KW-0472">Membrane</keyword>
<evidence type="ECO:0000256" key="2">
    <source>
        <dbReference type="ARBA" id="ARBA00019232"/>
    </source>
</evidence>
<evidence type="ECO:0000313" key="6">
    <source>
        <dbReference type="Proteomes" id="UP000297693"/>
    </source>
</evidence>
<name>A0A4R9K491_9LEPT</name>
<dbReference type="Gene3D" id="2.10.109.10">
    <property type="entry name" value="Umud Fragment, subunit A"/>
    <property type="match status" value="1"/>
</dbReference>
<dbReference type="SUPFAM" id="SSF51306">
    <property type="entry name" value="LexA/Signal peptidase"/>
    <property type="match status" value="1"/>
</dbReference>
<dbReference type="InterPro" id="IPR036286">
    <property type="entry name" value="LexA/Signal_pep-like_sf"/>
</dbReference>
<dbReference type="PANTHER" id="PTHR43390">
    <property type="entry name" value="SIGNAL PEPTIDASE I"/>
    <property type="match status" value="1"/>
</dbReference>
<keyword evidence="6" id="KW-1185">Reference proteome</keyword>
<dbReference type="EC" id="3.4.21.89" evidence="3"/>
<comment type="similarity">
    <text evidence="1 3">Belongs to the peptidase S26 family.</text>
</comment>
<sequence>MSKSKNNLTPKDHFLRVGFPLLIAIVSVLIVKSKIFTPLEITNSFMLPTYKSGDTVYINRLSLAKNLLVGDVVLVRSPLQKDVYLLARILGKSGDEIQITGREAFRNGSLVSSEIFPTPKETKLPILPQGKSESDHVSKVTVPEKSLFLLVDNREMGIDSRELGPISEDLLVGKVW</sequence>
<gene>
    <name evidence="5" type="primary">lepB</name>
    <name evidence="5" type="ORF">EHQ58_08135</name>
</gene>
<comment type="catalytic activity">
    <reaction evidence="3">
        <text>Cleavage of hydrophobic, N-terminal signal or leader sequences from secreted and periplasmic proteins.</text>
        <dbReference type="EC" id="3.4.21.89"/>
    </reaction>
</comment>
<keyword evidence="3" id="KW-0812">Transmembrane</keyword>
<dbReference type="RefSeq" id="WP_135623393.1">
    <property type="nucleotide sequence ID" value="NZ_RQGD01000023.1"/>
</dbReference>
<evidence type="ECO:0000256" key="1">
    <source>
        <dbReference type="ARBA" id="ARBA00009370"/>
    </source>
</evidence>
<keyword evidence="3" id="KW-1133">Transmembrane helix</keyword>
<proteinExistence type="inferred from homology"/>
<dbReference type="Proteomes" id="UP000297693">
    <property type="component" value="Unassembled WGS sequence"/>
</dbReference>
<dbReference type="EMBL" id="RQGD01000023">
    <property type="protein sequence ID" value="TGL59704.1"/>
    <property type="molecule type" value="Genomic_DNA"/>
</dbReference>
<dbReference type="OrthoDB" id="9802919at2"/>
<evidence type="ECO:0000259" key="4">
    <source>
        <dbReference type="Pfam" id="PF10502"/>
    </source>
</evidence>
<dbReference type="InterPro" id="IPR019533">
    <property type="entry name" value="Peptidase_S26"/>
</dbReference>
<dbReference type="GO" id="GO:0016020">
    <property type="term" value="C:membrane"/>
    <property type="evidence" value="ECO:0007669"/>
    <property type="project" value="UniProtKB-SubCell"/>
</dbReference>
<dbReference type="PANTHER" id="PTHR43390:SF1">
    <property type="entry name" value="CHLOROPLAST PROCESSING PEPTIDASE"/>
    <property type="match status" value="1"/>
</dbReference>
<dbReference type="CDD" id="cd06530">
    <property type="entry name" value="S26_SPase_I"/>
    <property type="match status" value="1"/>
</dbReference>
<evidence type="ECO:0000256" key="3">
    <source>
        <dbReference type="RuleBase" id="RU362042"/>
    </source>
</evidence>
<reference evidence="5" key="1">
    <citation type="journal article" date="2019" name="PLoS Negl. Trop. Dis.">
        <title>Revisiting the worldwide diversity of Leptospira species in the environment.</title>
        <authorList>
            <person name="Vincent A.T."/>
            <person name="Schiettekatte O."/>
            <person name="Bourhy P."/>
            <person name="Veyrier F.J."/>
            <person name="Picardeau M."/>
        </authorList>
    </citation>
    <scope>NUCLEOTIDE SEQUENCE [LARGE SCALE GENOMIC DNA]</scope>
    <source>
        <strain evidence="5">201702476</strain>
    </source>
</reference>
<comment type="subcellular location">
    <subcellularLocation>
        <location evidence="3">Membrane</location>
        <topology evidence="3">Single-pass type II membrane protein</topology>
    </subcellularLocation>
</comment>
<dbReference type="NCBIfam" id="TIGR02227">
    <property type="entry name" value="sigpep_I_bact"/>
    <property type="match status" value="1"/>
</dbReference>
<comment type="caution">
    <text evidence="5">The sequence shown here is derived from an EMBL/GenBank/DDBJ whole genome shotgun (WGS) entry which is preliminary data.</text>
</comment>
<keyword evidence="3" id="KW-0645">Protease</keyword>